<protein>
    <submittedName>
        <fullName evidence="1">Uncharacterized protein</fullName>
    </submittedName>
</protein>
<reference evidence="1" key="1">
    <citation type="journal article" date="2015" name="Nature">
        <title>Complex archaea that bridge the gap between prokaryotes and eukaryotes.</title>
        <authorList>
            <person name="Spang A."/>
            <person name="Saw J.H."/>
            <person name="Jorgensen S.L."/>
            <person name="Zaremba-Niedzwiedzka K."/>
            <person name="Martijn J."/>
            <person name="Lind A.E."/>
            <person name="van Eijk R."/>
            <person name="Schleper C."/>
            <person name="Guy L."/>
            <person name="Ettema T.J."/>
        </authorList>
    </citation>
    <scope>NUCLEOTIDE SEQUENCE</scope>
</reference>
<gene>
    <name evidence="1" type="ORF">LCGC14_1768830</name>
</gene>
<dbReference type="EMBL" id="LAZR01016558">
    <property type="protein sequence ID" value="KKM03998.1"/>
    <property type="molecule type" value="Genomic_DNA"/>
</dbReference>
<comment type="caution">
    <text evidence="1">The sequence shown here is derived from an EMBL/GenBank/DDBJ whole genome shotgun (WGS) entry which is preliminary data.</text>
</comment>
<proteinExistence type="predicted"/>
<evidence type="ECO:0000313" key="1">
    <source>
        <dbReference type="EMBL" id="KKM03998.1"/>
    </source>
</evidence>
<accession>A0A0F9JYJ7</accession>
<organism evidence="1">
    <name type="scientific">marine sediment metagenome</name>
    <dbReference type="NCBI Taxonomy" id="412755"/>
    <lineage>
        <taxon>unclassified sequences</taxon>
        <taxon>metagenomes</taxon>
        <taxon>ecological metagenomes</taxon>
    </lineage>
</organism>
<dbReference type="AlphaFoldDB" id="A0A0F9JYJ7"/>
<sequence length="52" mass="5742">MELLLLVYAIEGMLMGVVLGLQDRRATKPDLEALAARMVTQMFGVERPHGEA</sequence>
<name>A0A0F9JYJ7_9ZZZZ</name>